<comment type="caution">
    <text evidence="3">The sequence shown here is derived from an EMBL/GenBank/DDBJ whole genome shotgun (WGS) entry which is preliminary data.</text>
</comment>
<dbReference type="AlphaFoldDB" id="A0AAW1BQT1"/>
<feature type="transmembrane region" description="Helical" evidence="1">
    <location>
        <begin position="46"/>
        <end position="61"/>
    </location>
</feature>
<dbReference type="Proteomes" id="UP001474421">
    <property type="component" value="Unassembled WGS sequence"/>
</dbReference>
<feature type="signal peptide" evidence="2">
    <location>
        <begin position="1"/>
        <end position="22"/>
    </location>
</feature>
<dbReference type="SUPFAM" id="SSF54236">
    <property type="entry name" value="Ubiquitin-like"/>
    <property type="match status" value="1"/>
</dbReference>
<evidence type="ECO:0000256" key="2">
    <source>
        <dbReference type="SAM" id="SignalP"/>
    </source>
</evidence>
<evidence type="ECO:0000256" key="1">
    <source>
        <dbReference type="SAM" id="Phobius"/>
    </source>
</evidence>
<keyword evidence="2" id="KW-0732">Signal</keyword>
<keyword evidence="1" id="KW-0472">Membrane</keyword>
<dbReference type="Gene3D" id="3.10.20.90">
    <property type="entry name" value="Phosphatidylinositol 3-kinase Catalytic Subunit, Chain A, domain 1"/>
    <property type="match status" value="1"/>
</dbReference>
<gene>
    <name evidence="3" type="ORF">NXF25_008948</name>
</gene>
<feature type="chain" id="PRO_5043968207" evidence="2">
    <location>
        <begin position="23"/>
        <end position="96"/>
    </location>
</feature>
<evidence type="ECO:0000313" key="3">
    <source>
        <dbReference type="EMBL" id="KAK9404121.1"/>
    </source>
</evidence>
<evidence type="ECO:0000313" key="4">
    <source>
        <dbReference type="Proteomes" id="UP001474421"/>
    </source>
</evidence>
<keyword evidence="4" id="KW-1185">Reference proteome</keyword>
<protein>
    <submittedName>
        <fullName evidence="3">Prostaglandin F2-alpha receptor</fullName>
    </submittedName>
</protein>
<keyword evidence="1" id="KW-1133">Transmembrane helix</keyword>
<keyword evidence="1" id="KW-0812">Transmembrane</keyword>
<keyword evidence="3" id="KW-0675">Receptor</keyword>
<name>A0AAW1BQT1_CROAD</name>
<dbReference type="InterPro" id="IPR029071">
    <property type="entry name" value="Ubiquitin-like_domsf"/>
</dbReference>
<organism evidence="3 4">
    <name type="scientific">Crotalus adamanteus</name>
    <name type="common">Eastern diamondback rattlesnake</name>
    <dbReference type="NCBI Taxonomy" id="8729"/>
    <lineage>
        <taxon>Eukaryota</taxon>
        <taxon>Metazoa</taxon>
        <taxon>Chordata</taxon>
        <taxon>Craniata</taxon>
        <taxon>Vertebrata</taxon>
        <taxon>Euteleostomi</taxon>
        <taxon>Lepidosauria</taxon>
        <taxon>Squamata</taxon>
        <taxon>Bifurcata</taxon>
        <taxon>Unidentata</taxon>
        <taxon>Episquamata</taxon>
        <taxon>Toxicofera</taxon>
        <taxon>Serpentes</taxon>
        <taxon>Colubroidea</taxon>
        <taxon>Viperidae</taxon>
        <taxon>Crotalinae</taxon>
        <taxon>Crotalus</taxon>
    </lineage>
</organism>
<accession>A0AAW1BQT1</accession>
<proteinExistence type="predicted"/>
<dbReference type="EMBL" id="JAOTOJ010000003">
    <property type="protein sequence ID" value="KAK9404121.1"/>
    <property type="molecule type" value="Genomic_DNA"/>
</dbReference>
<reference evidence="3 4" key="1">
    <citation type="journal article" date="2024" name="Proc. Natl. Acad. Sci. U.S.A.">
        <title>The genetic regulatory architecture and epigenomic basis for age-related changes in rattlesnake venom.</title>
        <authorList>
            <person name="Hogan M.P."/>
            <person name="Holding M.L."/>
            <person name="Nystrom G.S."/>
            <person name="Colston T.J."/>
            <person name="Bartlett D.A."/>
            <person name="Mason A.J."/>
            <person name="Ellsworth S.A."/>
            <person name="Rautsaw R.M."/>
            <person name="Lawrence K.C."/>
            <person name="Strickland J.L."/>
            <person name="He B."/>
            <person name="Fraser P."/>
            <person name="Margres M.J."/>
            <person name="Gilbert D.M."/>
            <person name="Gibbs H.L."/>
            <person name="Parkinson C.L."/>
            <person name="Rokyta D.R."/>
        </authorList>
    </citation>
    <scope>NUCLEOTIDE SEQUENCE [LARGE SCALE GENOMIC DNA]</scope>
    <source>
        <strain evidence="3">DRR0105</strain>
    </source>
</reference>
<sequence>MFVSCICWTPFLVMMAIIGINGAGDKDDLQLSCAATLPRSAASPPPPVALAAAAAAMKFVYKEEHPFKKRRSEGEKIRKKYPDRVPVMWKKPPRPE</sequence>